<dbReference type="Pfam" id="PF13729">
    <property type="entry name" value="TraF_2"/>
    <property type="match status" value="1"/>
</dbReference>
<dbReference type="InterPro" id="IPR032811">
    <property type="entry name" value="Put_conjugal_transfer"/>
</dbReference>
<dbReference type="AlphaFoldDB" id="A0A128F2Q3"/>
<gene>
    <name evidence="2" type="ORF">GMA8713_01696</name>
</gene>
<accession>A0A128F2Q3</accession>
<organism evidence="2 3">
    <name type="scientific">Grimontia marina</name>
    <dbReference type="NCBI Taxonomy" id="646534"/>
    <lineage>
        <taxon>Bacteria</taxon>
        <taxon>Pseudomonadati</taxon>
        <taxon>Pseudomonadota</taxon>
        <taxon>Gammaproteobacteria</taxon>
        <taxon>Vibrionales</taxon>
        <taxon>Vibrionaceae</taxon>
        <taxon>Grimontia</taxon>
    </lineage>
</organism>
<keyword evidence="1" id="KW-0732">Signal</keyword>
<dbReference type="OrthoDB" id="6077588at2"/>
<evidence type="ECO:0000256" key="1">
    <source>
        <dbReference type="SAM" id="SignalP"/>
    </source>
</evidence>
<evidence type="ECO:0000313" key="3">
    <source>
        <dbReference type="Proteomes" id="UP000073601"/>
    </source>
</evidence>
<dbReference type="EMBL" id="FIZY01000012">
    <property type="protein sequence ID" value="CZF81059.1"/>
    <property type="molecule type" value="Genomic_DNA"/>
</dbReference>
<protein>
    <recommendedName>
        <fullName evidence="4">Conjugal transfer protein TraF</fullName>
    </recommendedName>
</protein>
<proteinExistence type="predicted"/>
<sequence length="391" mass="41482">MKKSLLALSIALMSMPALAANYSIDSRIDAMGGAGTAASDYLSAGFHNPALVAMDPTSSFGVLFPVVGLQARDPDELVDSLEDFGEIYDAYTANPTDQANQTATANALSNVQNKLAYLNGGIGGAITIPTSTVSGTFFVKGYTEAVVMPEIEQSDIDAINNGVVPATLGSKGRVLAFGVVDVGLALASNLEFAGQRIAIGITPKSQQYYTYHYEVNVDNFEGDDWDSDVNQTEESAFNVDLGAAWQTGPFRLGFAAKNLISHEINTVPVSGIHSRVYTYHIEPLYTVGGAFVTDLFVAAIDVDLNEQKRFSAPGGPAIVDNTQLVRLGAEFNALGWVQMRAGYINDLEDTLDGTVTLGLGLSPFNTVNLDLAAQLIDSNSYGGSVQLAFTF</sequence>
<feature type="signal peptide" evidence="1">
    <location>
        <begin position="1"/>
        <end position="19"/>
    </location>
</feature>
<dbReference type="Proteomes" id="UP000073601">
    <property type="component" value="Unassembled WGS sequence"/>
</dbReference>
<evidence type="ECO:0008006" key="4">
    <source>
        <dbReference type="Google" id="ProtNLM"/>
    </source>
</evidence>
<keyword evidence="3" id="KW-1185">Reference proteome</keyword>
<dbReference type="RefSeq" id="WP_062707914.1">
    <property type="nucleotide sequence ID" value="NZ_CAWRCI010000012.1"/>
</dbReference>
<feature type="chain" id="PRO_5007281927" description="Conjugal transfer protein TraF" evidence="1">
    <location>
        <begin position="20"/>
        <end position="391"/>
    </location>
</feature>
<name>A0A128F2Q3_9GAMM</name>
<evidence type="ECO:0000313" key="2">
    <source>
        <dbReference type="EMBL" id="CZF81059.1"/>
    </source>
</evidence>
<reference evidence="3" key="1">
    <citation type="submission" date="2016-02" db="EMBL/GenBank/DDBJ databases">
        <authorList>
            <person name="Rodrigo-Torres Lidia"/>
            <person name="Arahal R.David."/>
        </authorList>
    </citation>
    <scope>NUCLEOTIDE SEQUENCE [LARGE SCALE GENOMIC DNA]</scope>
    <source>
        <strain evidence="3">CECT 8713</strain>
    </source>
</reference>
<dbReference type="Gene3D" id="2.40.160.60">
    <property type="entry name" value="Outer membrane protein transport protein (OMPP1/FadL/TodX)"/>
    <property type="match status" value="1"/>
</dbReference>